<gene>
    <name evidence="1" type="ORF">CBR_g46361</name>
</gene>
<comment type="caution">
    <text evidence="1">The sequence shown here is derived from an EMBL/GenBank/DDBJ whole genome shotgun (WGS) entry which is preliminary data.</text>
</comment>
<dbReference type="EMBL" id="BFEA01000643">
    <property type="protein sequence ID" value="GBG87990.1"/>
    <property type="molecule type" value="Genomic_DNA"/>
</dbReference>
<proteinExistence type="predicted"/>
<sequence length="439" mass="45330">MFCGLGVVVLGQELSTEVSCVGDAKSASAFGIDVEEIVEEGVVGNWVKIAELVVNGGEVLAGEIALGVSMMKRWKELNMSHGGVDFLGGLVVRSSKEGIRNAVAFAGAGLAWSDIFLGEDGGEDGVVSADGEVLPVEVRAPDCEGVNHDEEFLLAGGVIHLRGKELLACEGDRVFARWSLGMSGRVLDGGGLGGVAGEMLRQYGSDGEVGGVSGDIKMASGVGDLEDRGRGDGLLEALGGRIWEIGDVDGCVGGVGEEKEVGVECVWHVAVQPRDEGGGGGNETMVGIEGLVDMAVEVVGVEEVGEGVLLEAAVEEGVVCAVEVGVVCAVEVGVVCTVEVGVVSAVVMTVMEGMVPSVVVMRSHKDNMLAFMSSREAVTEVWKLLSAWTMAERSGVAVFAGGCSPARLRAMLSTESVRMSDMLMEDAVMSAEEGMEEAA</sequence>
<evidence type="ECO:0000313" key="1">
    <source>
        <dbReference type="EMBL" id="GBG87990.1"/>
    </source>
</evidence>
<dbReference type="Gramene" id="GBG87990">
    <property type="protein sequence ID" value="GBG87990"/>
    <property type="gene ID" value="CBR_g46361"/>
</dbReference>
<evidence type="ECO:0000313" key="2">
    <source>
        <dbReference type="Proteomes" id="UP000265515"/>
    </source>
</evidence>
<keyword evidence="2" id="KW-1185">Reference proteome</keyword>
<accession>A0A388M091</accession>
<organism evidence="1 2">
    <name type="scientific">Chara braunii</name>
    <name type="common">Braun's stonewort</name>
    <dbReference type="NCBI Taxonomy" id="69332"/>
    <lineage>
        <taxon>Eukaryota</taxon>
        <taxon>Viridiplantae</taxon>
        <taxon>Streptophyta</taxon>
        <taxon>Charophyceae</taxon>
        <taxon>Charales</taxon>
        <taxon>Characeae</taxon>
        <taxon>Chara</taxon>
    </lineage>
</organism>
<name>A0A388M091_CHABU</name>
<dbReference type="AlphaFoldDB" id="A0A388M091"/>
<reference evidence="1 2" key="1">
    <citation type="journal article" date="2018" name="Cell">
        <title>The Chara Genome: Secondary Complexity and Implications for Plant Terrestrialization.</title>
        <authorList>
            <person name="Nishiyama T."/>
            <person name="Sakayama H."/>
            <person name="Vries J.D."/>
            <person name="Buschmann H."/>
            <person name="Saint-Marcoux D."/>
            <person name="Ullrich K.K."/>
            <person name="Haas F.B."/>
            <person name="Vanderstraeten L."/>
            <person name="Becker D."/>
            <person name="Lang D."/>
            <person name="Vosolsobe S."/>
            <person name="Rombauts S."/>
            <person name="Wilhelmsson P.K.I."/>
            <person name="Janitza P."/>
            <person name="Kern R."/>
            <person name="Heyl A."/>
            <person name="Rumpler F."/>
            <person name="Villalobos L.I.A.C."/>
            <person name="Clay J.M."/>
            <person name="Skokan R."/>
            <person name="Toyoda A."/>
            <person name="Suzuki Y."/>
            <person name="Kagoshima H."/>
            <person name="Schijlen E."/>
            <person name="Tajeshwar N."/>
            <person name="Catarino B."/>
            <person name="Hetherington A.J."/>
            <person name="Saltykova A."/>
            <person name="Bonnot C."/>
            <person name="Breuninger H."/>
            <person name="Symeonidi A."/>
            <person name="Radhakrishnan G.V."/>
            <person name="Van Nieuwerburgh F."/>
            <person name="Deforce D."/>
            <person name="Chang C."/>
            <person name="Karol K.G."/>
            <person name="Hedrich R."/>
            <person name="Ulvskov P."/>
            <person name="Glockner G."/>
            <person name="Delwiche C.F."/>
            <person name="Petrasek J."/>
            <person name="Van de Peer Y."/>
            <person name="Friml J."/>
            <person name="Beilby M."/>
            <person name="Dolan L."/>
            <person name="Kohara Y."/>
            <person name="Sugano S."/>
            <person name="Fujiyama A."/>
            <person name="Delaux P.-M."/>
            <person name="Quint M."/>
            <person name="TheiBen G."/>
            <person name="Hagemann M."/>
            <person name="Harholt J."/>
            <person name="Dunand C."/>
            <person name="Zachgo S."/>
            <person name="Langdale J."/>
            <person name="Maumus F."/>
            <person name="Straeten D.V.D."/>
            <person name="Gould S.B."/>
            <person name="Rensing S.A."/>
        </authorList>
    </citation>
    <scope>NUCLEOTIDE SEQUENCE [LARGE SCALE GENOMIC DNA]</scope>
    <source>
        <strain evidence="1 2">S276</strain>
    </source>
</reference>
<dbReference type="Proteomes" id="UP000265515">
    <property type="component" value="Unassembled WGS sequence"/>
</dbReference>
<protein>
    <submittedName>
        <fullName evidence="1">Uncharacterized protein</fullName>
    </submittedName>
</protein>